<evidence type="ECO:0000313" key="1">
    <source>
        <dbReference type="EMBL" id="EAQ76848.1"/>
    </source>
</evidence>
<name>A4A311_9BACT</name>
<proteinExistence type="predicted"/>
<comment type="caution">
    <text evidence="1">The sequence shown here is derived from an EMBL/GenBank/DDBJ whole genome shotgun (WGS) entry which is preliminary data.</text>
</comment>
<organism evidence="1 2">
    <name type="scientific">Blastopirellula marina DSM 3645</name>
    <dbReference type="NCBI Taxonomy" id="314230"/>
    <lineage>
        <taxon>Bacteria</taxon>
        <taxon>Pseudomonadati</taxon>
        <taxon>Planctomycetota</taxon>
        <taxon>Planctomycetia</taxon>
        <taxon>Pirellulales</taxon>
        <taxon>Pirellulaceae</taxon>
        <taxon>Blastopirellula</taxon>
    </lineage>
</organism>
<protein>
    <submittedName>
        <fullName evidence="1">Uncharacterized protein</fullName>
    </submittedName>
</protein>
<dbReference type="Proteomes" id="UP000004358">
    <property type="component" value="Unassembled WGS sequence"/>
</dbReference>
<evidence type="ECO:0000313" key="2">
    <source>
        <dbReference type="Proteomes" id="UP000004358"/>
    </source>
</evidence>
<gene>
    <name evidence="1" type="ORF">DSM3645_25759</name>
</gene>
<dbReference type="AlphaFoldDB" id="A4A311"/>
<dbReference type="HOGENOM" id="CLU_2663755_0_0_0"/>
<reference evidence="1 2" key="1">
    <citation type="submission" date="2006-02" db="EMBL/GenBank/DDBJ databases">
        <authorList>
            <person name="Amann R."/>
            <person name="Ferriera S."/>
            <person name="Johnson J."/>
            <person name="Kravitz S."/>
            <person name="Halpern A."/>
            <person name="Remington K."/>
            <person name="Beeson K."/>
            <person name="Tran B."/>
            <person name="Rogers Y.-H."/>
            <person name="Friedman R."/>
            <person name="Venter J.C."/>
        </authorList>
    </citation>
    <scope>NUCLEOTIDE SEQUENCE [LARGE SCALE GENOMIC DNA]</scope>
    <source>
        <strain evidence="1 2">DSM 3645</strain>
    </source>
</reference>
<dbReference type="EMBL" id="AANZ01000059">
    <property type="protein sequence ID" value="EAQ76848.1"/>
    <property type="molecule type" value="Genomic_DNA"/>
</dbReference>
<sequence length="75" mass="8633">MTSTGRYRKVWYCIRESGEAALAQLIATQENFPPQQQEFLAEAILRLDSEKVSSCGIFYLQAAYWKNRRNSAQAQ</sequence>
<accession>A4A311</accession>